<dbReference type="InterPro" id="IPR032710">
    <property type="entry name" value="NTF2-like_dom_sf"/>
</dbReference>
<dbReference type="EMBL" id="LBVT01000014">
    <property type="protein sequence ID" value="KKQ91454.1"/>
    <property type="molecule type" value="Genomic_DNA"/>
</dbReference>
<evidence type="ECO:0008006" key="3">
    <source>
        <dbReference type="Google" id="ProtNLM"/>
    </source>
</evidence>
<protein>
    <recommendedName>
        <fullName evidence="3">DUF4440 domain-containing protein</fullName>
    </recommendedName>
</protein>
<organism evidence="1 2">
    <name type="scientific">Candidatus Azambacteria bacterium GW2011_GWA2_39_10</name>
    <dbReference type="NCBI Taxonomy" id="1618611"/>
    <lineage>
        <taxon>Bacteria</taxon>
        <taxon>Candidatus Azamiibacteriota</taxon>
    </lineage>
</organism>
<gene>
    <name evidence="1" type="ORF">UT16_C0014G0010</name>
</gene>
<evidence type="ECO:0000313" key="1">
    <source>
        <dbReference type="EMBL" id="KKQ91454.1"/>
    </source>
</evidence>
<dbReference type="AlphaFoldDB" id="A0A0G0P014"/>
<proteinExistence type="predicted"/>
<evidence type="ECO:0000313" key="2">
    <source>
        <dbReference type="Proteomes" id="UP000034706"/>
    </source>
</evidence>
<dbReference type="SUPFAM" id="SSF54427">
    <property type="entry name" value="NTF2-like"/>
    <property type="match status" value="1"/>
</dbReference>
<name>A0A0G0P014_9BACT</name>
<sequence>MLRQKIDKYFEKPVTFDEKQIASLIDTMTSAIMAGNLQNLMSVISESARIAAAADDKRVFNKKEFEEHMTVLIPMVKHFSCFDIYIRTDGKNGTISCLAHTVLKNGFSKTISRYFQCQKESGKWLLTEAGYTNPLYE</sequence>
<accession>A0A0G0P014</accession>
<reference evidence="1 2" key="1">
    <citation type="journal article" date="2015" name="Nature">
        <title>rRNA introns, odd ribosomes, and small enigmatic genomes across a large radiation of phyla.</title>
        <authorList>
            <person name="Brown C.T."/>
            <person name="Hug L.A."/>
            <person name="Thomas B.C."/>
            <person name="Sharon I."/>
            <person name="Castelle C.J."/>
            <person name="Singh A."/>
            <person name="Wilkins M.J."/>
            <person name="Williams K.H."/>
            <person name="Banfield J.F."/>
        </authorList>
    </citation>
    <scope>NUCLEOTIDE SEQUENCE [LARGE SCALE GENOMIC DNA]</scope>
</reference>
<dbReference type="Gene3D" id="3.10.450.50">
    <property type="match status" value="1"/>
</dbReference>
<comment type="caution">
    <text evidence="1">The sequence shown here is derived from an EMBL/GenBank/DDBJ whole genome shotgun (WGS) entry which is preliminary data.</text>
</comment>
<dbReference type="Proteomes" id="UP000034706">
    <property type="component" value="Unassembled WGS sequence"/>
</dbReference>